<evidence type="ECO:0000256" key="1">
    <source>
        <dbReference type="ARBA" id="ARBA00022676"/>
    </source>
</evidence>
<reference evidence="6 7" key="1">
    <citation type="submission" date="2019-08" db="EMBL/GenBank/DDBJ databases">
        <title>Draft genome of C. urealyticum strain VH4248.</title>
        <authorList>
            <person name="Navas J."/>
        </authorList>
    </citation>
    <scope>NUCLEOTIDE SEQUENCE [LARGE SCALE GENOMIC DNA]</scope>
    <source>
        <strain evidence="6 7">VH4248</strain>
    </source>
</reference>
<dbReference type="Proteomes" id="UP000324726">
    <property type="component" value="Unassembled WGS sequence"/>
</dbReference>
<dbReference type="InterPro" id="IPR028098">
    <property type="entry name" value="Glyco_trans_4-like_N"/>
</dbReference>
<dbReference type="AlphaFoldDB" id="A0A5D4FWD9"/>
<feature type="domain" description="Glycosyltransferase subfamily 4-like N-terminal" evidence="5">
    <location>
        <begin position="26"/>
        <end position="187"/>
    </location>
</feature>
<dbReference type="EMBL" id="VSZI01000001">
    <property type="protein sequence ID" value="TYR20318.1"/>
    <property type="molecule type" value="Genomic_DNA"/>
</dbReference>
<feature type="region of interest" description="Disordered" evidence="3">
    <location>
        <begin position="393"/>
        <end position="413"/>
    </location>
</feature>
<dbReference type="Gene3D" id="3.40.50.2000">
    <property type="entry name" value="Glycogen Phosphorylase B"/>
    <property type="match status" value="2"/>
</dbReference>
<proteinExistence type="predicted"/>
<feature type="domain" description="Glycosyl transferase family 1" evidence="4">
    <location>
        <begin position="198"/>
        <end position="371"/>
    </location>
</feature>
<sequence>MPEQQNSGVPAPRVLVVTNDFPPTLGGIQTYIRDYLNALVTHAGIPAENIVVFASTQDADAAAEFDAAVDYHVVRWPRKIMLPTPQVARRMRQLIREYRIDTVWFGAAAPLAAMAPSARAAGATRVVASTHGHEVGWSMFPGTRAVLRYIGRHVDTLTFVSRYVRGRIAGVFGPNVAWEPMPGGVDAASFTPDEQVRQRLRRRVGVEEKKVIVAVSRVVPRKGQDTLVAAMPQILREVPDAHLVIVGPGDYATKLQRRAEALRVAQHVTFTGPVQPEDLAGYYSLGDIFALPVRTQGGGLSVEGLGIVFLEAQAAGRATVAGDGGGAPETVINGVTGEIVNGRDTAAVASCLSALLNDPERAAHLAAAGQERVAEAWDWRVLAQQLEYVLRGDQQPRRRTPPRHSWNSPVNKK</sequence>
<dbReference type="InterPro" id="IPR001296">
    <property type="entry name" value="Glyco_trans_1"/>
</dbReference>
<dbReference type="GO" id="GO:0016758">
    <property type="term" value="F:hexosyltransferase activity"/>
    <property type="evidence" value="ECO:0007669"/>
    <property type="project" value="TreeGrafter"/>
</dbReference>
<evidence type="ECO:0000256" key="3">
    <source>
        <dbReference type="SAM" id="MobiDB-lite"/>
    </source>
</evidence>
<keyword evidence="1" id="KW-0328">Glycosyltransferase</keyword>
<evidence type="ECO:0000313" key="6">
    <source>
        <dbReference type="EMBL" id="TYR20318.1"/>
    </source>
</evidence>
<keyword evidence="2 6" id="KW-0808">Transferase</keyword>
<dbReference type="PANTHER" id="PTHR45947:SF3">
    <property type="entry name" value="SULFOQUINOVOSYL TRANSFERASE SQD2"/>
    <property type="match status" value="1"/>
</dbReference>
<organism evidence="6 7">
    <name type="scientific">Corynebacterium urealyticum</name>
    <dbReference type="NCBI Taxonomy" id="43771"/>
    <lineage>
        <taxon>Bacteria</taxon>
        <taxon>Bacillati</taxon>
        <taxon>Actinomycetota</taxon>
        <taxon>Actinomycetes</taxon>
        <taxon>Mycobacteriales</taxon>
        <taxon>Corynebacteriaceae</taxon>
        <taxon>Corynebacterium</taxon>
    </lineage>
</organism>
<dbReference type="PANTHER" id="PTHR45947">
    <property type="entry name" value="SULFOQUINOVOSYL TRANSFERASE SQD2"/>
    <property type="match status" value="1"/>
</dbReference>
<evidence type="ECO:0000313" key="7">
    <source>
        <dbReference type="Proteomes" id="UP000324726"/>
    </source>
</evidence>
<dbReference type="RefSeq" id="WP_148812099.1">
    <property type="nucleotide sequence ID" value="NZ_VSZI01000001.1"/>
</dbReference>
<dbReference type="InterPro" id="IPR050194">
    <property type="entry name" value="Glycosyltransferase_grp1"/>
</dbReference>
<dbReference type="GO" id="GO:1903509">
    <property type="term" value="P:liposaccharide metabolic process"/>
    <property type="evidence" value="ECO:0007669"/>
    <property type="project" value="UniProtKB-ARBA"/>
</dbReference>
<evidence type="ECO:0000259" key="4">
    <source>
        <dbReference type="Pfam" id="PF00534"/>
    </source>
</evidence>
<name>A0A5D4FWD9_9CORY</name>
<dbReference type="CDD" id="cd03801">
    <property type="entry name" value="GT4_PimA-like"/>
    <property type="match status" value="1"/>
</dbReference>
<accession>A0A5D4FWD9</accession>
<evidence type="ECO:0000256" key="2">
    <source>
        <dbReference type="ARBA" id="ARBA00022679"/>
    </source>
</evidence>
<dbReference type="Pfam" id="PF00534">
    <property type="entry name" value="Glycos_transf_1"/>
    <property type="match status" value="1"/>
</dbReference>
<gene>
    <name evidence="6" type="ORF">FYJ87_04945</name>
</gene>
<evidence type="ECO:0000259" key="5">
    <source>
        <dbReference type="Pfam" id="PF13439"/>
    </source>
</evidence>
<protein>
    <submittedName>
        <fullName evidence="6">Glycosyltransferase family 4 protein</fullName>
    </submittedName>
</protein>
<dbReference type="GO" id="GO:1901137">
    <property type="term" value="P:carbohydrate derivative biosynthetic process"/>
    <property type="evidence" value="ECO:0007669"/>
    <property type="project" value="UniProtKB-ARBA"/>
</dbReference>
<comment type="caution">
    <text evidence="6">The sequence shown here is derived from an EMBL/GenBank/DDBJ whole genome shotgun (WGS) entry which is preliminary data.</text>
</comment>
<dbReference type="SUPFAM" id="SSF53756">
    <property type="entry name" value="UDP-Glycosyltransferase/glycogen phosphorylase"/>
    <property type="match status" value="1"/>
</dbReference>
<dbReference type="Pfam" id="PF13439">
    <property type="entry name" value="Glyco_transf_4"/>
    <property type="match status" value="1"/>
</dbReference>